<dbReference type="GO" id="GO:0008270">
    <property type="term" value="F:zinc ion binding"/>
    <property type="evidence" value="ECO:0007669"/>
    <property type="project" value="UniProtKB-KW"/>
</dbReference>
<evidence type="ECO:0000256" key="3">
    <source>
        <dbReference type="ARBA" id="ARBA00022771"/>
    </source>
</evidence>
<dbReference type="InterPro" id="IPR044533">
    <property type="entry name" value="FLZ1/2/3"/>
</dbReference>
<evidence type="ECO:0000259" key="6">
    <source>
        <dbReference type="PROSITE" id="PS51795"/>
    </source>
</evidence>
<comment type="caution">
    <text evidence="7">The sequence shown here is derived from an EMBL/GenBank/DDBJ whole genome shotgun (WGS) entry which is preliminary data.</text>
</comment>
<reference evidence="7 8" key="1">
    <citation type="submission" date="2024-01" db="EMBL/GenBank/DDBJ databases">
        <title>The complete chloroplast genome sequence of Lithospermum erythrorhizon: insights into the phylogenetic relationship among Boraginaceae species and the maternal lineages of purple gromwells.</title>
        <authorList>
            <person name="Okada T."/>
            <person name="Watanabe K."/>
        </authorList>
    </citation>
    <scope>NUCLEOTIDE SEQUENCE [LARGE SCALE GENOMIC DNA]</scope>
</reference>
<dbReference type="PANTHER" id="PTHR46057">
    <property type="entry name" value="FCS-LIKE ZINC FINGER 1-RELATED"/>
    <property type="match status" value="1"/>
</dbReference>
<evidence type="ECO:0000256" key="1">
    <source>
        <dbReference type="ARBA" id="ARBA00009374"/>
    </source>
</evidence>
<feature type="domain" description="FLZ-type" evidence="6">
    <location>
        <begin position="19"/>
        <end position="63"/>
    </location>
</feature>
<dbReference type="AlphaFoldDB" id="A0AAV3R2G4"/>
<dbReference type="Pfam" id="PF04570">
    <property type="entry name" value="zf-FLZ"/>
    <property type="match status" value="1"/>
</dbReference>
<evidence type="ECO:0000256" key="4">
    <source>
        <dbReference type="PROSITE-ProRule" id="PRU01131"/>
    </source>
</evidence>
<keyword evidence="2" id="KW-0479">Metal-binding</keyword>
<keyword evidence="8" id="KW-1185">Reference proteome</keyword>
<sequence>MGSAALYYSICEDNSQQPHFLDACSLCQRSLSHNSDIFMYRGNTPFCSQECRQEQIEIDEASEKRWKVSSKRSSSTNNNKHMNKSSESTNKSDTNESVRTTSSVEVA</sequence>
<accession>A0AAV3R2G4</accession>
<evidence type="ECO:0000256" key="5">
    <source>
        <dbReference type="SAM" id="MobiDB-lite"/>
    </source>
</evidence>
<dbReference type="InterPro" id="IPR007650">
    <property type="entry name" value="Zf-FLZ_dom"/>
</dbReference>
<feature type="zinc finger region" description="FLZ-type" evidence="4">
    <location>
        <begin position="19"/>
        <end position="63"/>
    </location>
</feature>
<dbReference type="EMBL" id="BAABME010006709">
    <property type="protein sequence ID" value="GAA0169098.1"/>
    <property type="molecule type" value="Genomic_DNA"/>
</dbReference>
<organism evidence="7 8">
    <name type="scientific">Lithospermum erythrorhizon</name>
    <name type="common">Purple gromwell</name>
    <name type="synonym">Lithospermum officinale var. erythrorhizon</name>
    <dbReference type="NCBI Taxonomy" id="34254"/>
    <lineage>
        <taxon>Eukaryota</taxon>
        <taxon>Viridiplantae</taxon>
        <taxon>Streptophyta</taxon>
        <taxon>Embryophyta</taxon>
        <taxon>Tracheophyta</taxon>
        <taxon>Spermatophyta</taxon>
        <taxon>Magnoliopsida</taxon>
        <taxon>eudicotyledons</taxon>
        <taxon>Gunneridae</taxon>
        <taxon>Pentapetalae</taxon>
        <taxon>asterids</taxon>
        <taxon>lamiids</taxon>
        <taxon>Boraginales</taxon>
        <taxon>Boraginaceae</taxon>
        <taxon>Boraginoideae</taxon>
        <taxon>Lithospermeae</taxon>
        <taxon>Lithospermum</taxon>
    </lineage>
</organism>
<dbReference type="PROSITE" id="PS51795">
    <property type="entry name" value="ZF_FLZ"/>
    <property type="match status" value="1"/>
</dbReference>
<feature type="region of interest" description="Disordered" evidence="5">
    <location>
        <begin position="62"/>
        <end position="107"/>
    </location>
</feature>
<comment type="similarity">
    <text evidence="1">Belongs to the FLZ family.</text>
</comment>
<dbReference type="PANTHER" id="PTHR46057:SF13">
    <property type="entry name" value="FLZ-TYPE DOMAIN-CONTAINING PROTEIN"/>
    <property type="match status" value="1"/>
</dbReference>
<evidence type="ECO:0000313" key="7">
    <source>
        <dbReference type="EMBL" id="GAA0169098.1"/>
    </source>
</evidence>
<feature type="compositionally biased region" description="Polar residues" evidence="5">
    <location>
        <begin position="85"/>
        <end position="107"/>
    </location>
</feature>
<name>A0AAV3R2G4_LITER</name>
<evidence type="ECO:0000256" key="2">
    <source>
        <dbReference type="ARBA" id="ARBA00022723"/>
    </source>
</evidence>
<evidence type="ECO:0000313" key="8">
    <source>
        <dbReference type="Proteomes" id="UP001454036"/>
    </source>
</evidence>
<feature type="compositionally biased region" description="Low complexity" evidence="5">
    <location>
        <begin position="71"/>
        <end position="80"/>
    </location>
</feature>
<protein>
    <recommendedName>
        <fullName evidence="6">FLZ-type domain-containing protein</fullName>
    </recommendedName>
</protein>
<proteinExistence type="inferred from homology"/>
<keyword evidence="3" id="KW-0862">Zinc</keyword>
<keyword evidence="3" id="KW-0863">Zinc-finger</keyword>
<dbReference type="Proteomes" id="UP001454036">
    <property type="component" value="Unassembled WGS sequence"/>
</dbReference>
<gene>
    <name evidence="7" type="ORF">LIER_23652</name>
</gene>